<accession>A0A9K3Q1Y9</accession>
<feature type="chain" id="PRO_5039909281" evidence="3">
    <location>
        <begin position="24"/>
        <end position="516"/>
    </location>
</feature>
<evidence type="ECO:0000256" key="2">
    <source>
        <dbReference type="SAM" id="Phobius"/>
    </source>
</evidence>
<keyword evidence="3" id="KW-0732">Signal</keyword>
<evidence type="ECO:0000256" key="1">
    <source>
        <dbReference type="SAM" id="MobiDB-lite"/>
    </source>
</evidence>
<feature type="signal peptide" evidence="3">
    <location>
        <begin position="1"/>
        <end position="23"/>
    </location>
</feature>
<keyword evidence="2" id="KW-0812">Transmembrane</keyword>
<comment type="caution">
    <text evidence="4">The sequence shown here is derived from an EMBL/GenBank/DDBJ whole genome shotgun (WGS) entry which is preliminary data.</text>
</comment>
<evidence type="ECO:0000313" key="5">
    <source>
        <dbReference type="Proteomes" id="UP000693970"/>
    </source>
</evidence>
<keyword evidence="2" id="KW-1133">Transmembrane helix</keyword>
<name>A0A9K3Q1Y9_9STRA</name>
<sequence length="516" mass="56449">MKLFGLSLVLALASSALTIVVSAVKDDEYYRAGMGNPNVDLKMYWADAHNVLEDLSQFSTLYVQYHHCAWAQNQNHYSGEEEGGSGDENDYWYVGATPSFTANVAYSLYGSLKGESFTGCNGDTFINSFTTNSGFEAFASALYYAGATSTDYSQKYSSECQGGAGVACDYNVGFAYVSFSTSTCDPKYANGVSDNMGYMNSDFQSAQCVKIYDASQYSYSNYNNNGYNNNNGNGGNYAANYYYNNGYNNAYSNSYNNYYQYYGTPLALLYYSNACFIQNFWAPNGGCPDPYGKLQYYQQNFNKGVRKSLKVDPYVNYRANMEKGKKFVKMGAIFFMAAALLYLSEQFMAFRKRMRPATLQKSPAVMNKHLVGKDGDKTLLQASEGMKKNRSIVGLVRSATGKMKEAVKAAVATTKSKDTIDDVARLEGDGIMLTDPQDTTNGPTGSYTAPEAATVGTSDVSNIATHQEDALAPSTAHIEATSSDESAVKVEIPPNTPLTSSKGKGNNRSLFRKGKN</sequence>
<keyword evidence="2" id="KW-0472">Membrane</keyword>
<organism evidence="4 5">
    <name type="scientific">Nitzschia inconspicua</name>
    <dbReference type="NCBI Taxonomy" id="303405"/>
    <lineage>
        <taxon>Eukaryota</taxon>
        <taxon>Sar</taxon>
        <taxon>Stramenopiles</taxon>
        <taxon>Ochrophyta</taxon>
        <taxon>Bacillariophyta</taxon>
        <taxon>Bacillariophyceae</taxon>
        <taxon>Bacillariophycidae</taxon>
        <taxon>Bacillariales</taxon>
        <taxon>Bacillariaceae</taxon>
        <taxon>Nitzschia</taxon>
    </lineage>
</organism>
<keyword evidence="5" id="KW-1185">Reference proteome</keyword>
<evidence type="ECO:0000313" key="4">
    <source>
        <dbReference type="EMBL" id="KAG7367901.1"/>
    </source>
</evidence>
<feature type="region of interest" description="Disordered" evidence="1">
    <location>
        <begin position="475"/>
        <end position="516"/>
    </location>
</feature>
<feature type="compositionally biased region" description="Polar residues" evidence="1">
    <location>
        <begin position="497"/>
        <end position="509"/>
    </location>
</feature>
<evidence type="ECO:0000256" key="3">
    <source>
        <dbReference type="SAM" id="SignalP"/>
    </source>
</evidence>
<feature type="transmembrane region" description="Helical" evidence="2">
    <location>
        <begin position="327"/>
        <end position="344"/>
    </location>
</feature>
<dbReference type="EMBL" id="JAGRRH010000006">
    <property type="protein sequence ID" value="KAG7367901.1"/>
    <property type="molecule type" value="Genomic_DNA"/>
</dbReference>
<dbReference type="Proteomes" id="UP000693970">
    <property type="component" value="Unassembled WGS sequence"/>
</dbReference>
<proteinExistence type="predicted"/>
<dbReference type="OrthoDB" id="44012at2759"/>
<protein>
    <submittedName>
        <fullName evidence="4">Uncharacterized protein</fullName>
    </submittedName>
</protein>
<reference evidence="4" key="1">
    <citation type="journal article" date="2021" name="Sci. Rep.">
        <title>Diploid genomic architecture of Nitzschia inconspicua, an elite biomass production diatom.</title>
        <authorList>
            <person name="Oliver A."/>
            <person name="Podell S."/>
            <person name="Pinowska A."/>
            <person name="Traller J.C."/>
            <person name="Smith S.R."/>
            <person name="McClure R."/>
            <person name="Beliaev A."/>
            <person name="Bohutskyi P."/>
            <person name="Hill E.A."/>
            <person name="Rabines A."/>
            <person name="Zheng H."/>
            <person name="Allen L.Z."/>
            <person name="Kuo A."/>
            <person name="Grigoriev I.V."/>
            <person name="Allen A.E."/>
            <person name="Hazlebeck D."/>
            <person name="Allen E.E."/>
        </authorList>
    </citation>
    <scope>NUCLEOTIDE SEQUENCE</scope>
    <source>
        <strain evidence="4">Hildebrandi</strain>
    </source>
</reference>
<gene>
    <name evidence="4" type="ORF">IV203_030644</name>
</gene>
<reference evidence="4" key="2">
    <citation type="submission" date="2021-04" db="EMBL/GenBank/DDBJ databases">
        <authorList>
            <person name="Podell S."/>
        </authorList>
    </citation>
    <scope>NUCLEOTIDE SEQUENCE</scope>
    <source>
        <strain evidence="4">Hildebrandi</strain>
    </source>
</reference>
<dbReference type="AlphaFoldDB" id="A0A9K3Q1Y9"/>